<reference evidence="2" key="2">
    <citation type="submission" date="2020-01" db="EMBL/GenBank/DDBJ databases">
        <authorList>
            <person name="Korhonen P.K.K."/>
            <person name="Guangxu M.G."/>
            <person name="Wang T.W."/>
            <person name="Stroehlein A.J.S."/>
            <person name="Young N.D."/>
            <person name="Ang C.-S.A."/>
            <person name="Fernando D.W.F."/>
            <person name="Lu H.L."/>
            <person name="Taylor S.T."/>
            <person name="Ehtesham M.E.M."/>
            <person name="Najaraj S.H.N."/>
            <person name="Harsha G.H.G."/>
            <person name="Madugundu A.M."/>
            <person name="Renuse S.R."/>
            <person name="Holt D.H."/>
            <person name="Pandey A.P."/>
            <person name="Papenfuss A.P."/>
            <person name="Gasser R.B.G."/>
            <person name="Fischer K.F."/>
        </authorList>
    </citation>
    <scope>NUCLEOTIDE SEQUENCE</scope>
    <source>
        <strain evidence="2">SSS_KF_BRIS2020</strain>
    </source>
</reference>
<feature type="region of interest" description="Disordered" evidence="1">
    <location>
        <begin position="1"/>
        <end position="48"/>
    </location>
</feature>
<evidence type="ECO:0000313" key="3">
    <source>
        <dbReference type="EnsemblMetazoa" id="KAF7493716.1"/>
    </source>
</evidence>
<gene>
    <name evidence="2" type="ORF">SSS_9103</name>
</gene>
<dbReference type="PANTHER" id="PTHR45913:SF19">
    <property type="entry name" value="LOW QUALITY PROTEIN: ZINC FINGER BED DOMAIN-CONTAINING PROTEIN 5-LIKE"/>
    <property type="match status" value="1"/>
</dbReference>
<reference evidence="4" key="1">
    <citation type="journal article" date="2020" name="PLoS Negl. Trop. Dis.">
        <title>High-quality nuclear genome for Sarcoptes scabiei-A critical resource for a neglected parasite.</title>
        <authorList>
            <person name="Korhonen P.K."/>
            <person name="Gasser R.B."/>
            <person name="Ma G."/>
            <person name="Wang T."/>
            <person name="Stroehlein A.J."/>
            <person name="Young N.D."/>
            <person name="Ang C.S."/>
            <person name="Fernando D.D."/>
            <person name="Lu H.C."/>
            <person name="Taylor S."/>
            <person name="Reynolds S.L."/>
            <person name="Mofiz E."/>
            <person name="Najaraj S.H."/>
            <person name="Gowda H."/>
            <person name="Madugundu A."/>
            <person name="Renuse S."/>
            <person name="Holt D."/>
            <person name="Pandey A."/>
            <person name="Papenfuss A.T."/>
            <person name="Fischer K."/>
        </authorList>
    </citation>
    <scope>NUCLEOTIDE SEQUENCE [LARGE SCALE GENOMIC DNA]</scope>
</reference>
<keyword evidence="4" id="KW-1185">Reference proteome</keyword>
<dbReference type="Proteomes" id="UP000070412">
    <property type="component" value="Unassembled WGS sequence"/>
</dbReference>
<dbReference type="EnsemblMetazoa" id="SSS_9103s_mrna">
    <property type="protein sequence ID" value="KAF7493716.1"/>
    <property type="gene ID" value="SSS_9103"/>
</dbReference>
<evidence type="ECO:0000256" key="1">
    <source>
        <dbReference type="SAM" id="MobiDB-lite"/>
    </source>
</evidence>
<organism evidence="2">
    <name type="scientific">Sarcoptes scabiei</name>
    <name type="common">Itch mite</name>
    <name type="synonym">Acarus scabiei</name>
    <dbReference type="NCBI Taxonomy" id="52283"/>
    <lineage>
        <taxon>Eukaryota</taxon>
        <taxon>Metazoa</taxon>
        <taxon>Ecdysozoa</taxon>
        <taxon>Arthropoda</taxon>
        <taxon>Chelicerata</taxon>
        <taxon>Arachnida</taxon>
        <taxon>Acari</taxon>
        <taxon>Acariformes</taxon>
        <taxon>Sarcoptiformes</taxon>
        <taxon>Astigmata</taxon>
        <taxon>Psoroptidia</taxon>
        <taxon>Sarcoptoidea</taxon>
        <taxon>Sarcoptidae</taxon>
        <taxon>Sarcoptinae</taxon>
        <taxon>Sarcoptes</taxon>
    </lineage>
</organism>
<feature type="compositionally biased region" description="Basic and acidic residues" evidence="1">
    <location>
        <begin position="30"/>
        <end position="40"/>
    </location>
</feature>
<dbReference type="InterPro" id="IPR012337">
    <property type="entry name" value="RNaseH-like_sf"/>
</dbReference>
<dbReference type="PANTHER" id="PTHR45913">
    <property type="entry name" value="EPM2A-INTERACTING PROTEIN 1"/>
    <property type="match status" value="1"/>
</dbReference>
<dbReference type="OrthoDB" id="6515560at2759"/>
<name>A0A834RDR4_SARSC</name>
<dbReference type="AlphaFoldDB" id="A0A834RDR4"/>
<protein>
    <submittedName>
        <fullName evidence="2">Zinc finger BED domain-containing protein 5</fullName>
    </submittedName>
</protein>
<evidence type="ECO:0000313" key="2">
    <source>
        <dbReference type="EMBL" id="KAF7493716.1"/>
    </source>
</evidence>
<dbReference type="SUPFAM" id="SSF53098">
    <property type="entry name" value="Ribonuclease H-like"/>
    <property type="match status" value="1"/>
</dbReference>
<sequence length="649" mass="75611">MDNFLQVTLDCEDPKSSNNTEKKSPKKKEKKTEKKNDEQKNFNTSEENSFQNYEKLKALKKPKRRKYNDSYLDYGFTSTVINDVVKPLCLFCQKPLANESMHPSKLKRHMECKHSEYIGKPRDFFVNTLIAFRRKEGISQKEAKARPNKGLLASYKVAYRIAKCRKSHIIAEELILPAAIDLVSIMIGEEEAKLLSKVPLSKDTIGRRIQHMGENLNTQLIEKLRGKEFSLLIDDSRESEKDARFICYVRFIDEELIVEDLFFCVNITLTSSSHELFEVLDKYIDGNGLDWTSCVGVCTDLGSTIAGSYGELQSLIHVKSPNVVWTYCIIHKEALVSRYISPPLDMILEIIINIMNYVKNRQQKAKFFKKFTDDLGDESKAVLYYCHSRWLSCKNILKQIFQSQQEIYAFLEEEKQSEYSKHFLDADFLIKLAYLSDLFEKLSELNITLNDRKMNIVNQQEKISAFVKKIHLWIQKFNQEYINDCFPTLHQFVTSNQLNLFPIYYNIKYIFIEHLSELIKNFEKYFEVGVDKFAWIQNPFTEKATLDFTSAEQESLIDLSCDVNLRIRFGLTDLTDFWLSLQQKYPSIIRKAFRTLIPFASSFLCETGFAALAEIKNKYRSKLNVEQDMRVAISNYVPTFEKLCTESAT</sequence>
<evidence type="ECO:0000313" key="4">
    <source>
        <dbReference type="Proteomes" id="UP000070412"/>
    </source>
</evidence>
<proteinExistence type="predicted"/>
<feature type="compositionally biased region" description="Basic and acidic residues" evidence="1">
    <location>
        <begin position="12"/>
        <end position="23"/>
    </location>
</feature>
<reference evidence="3" key="3">
    <citation type="submission" date="2022-06" db="UniProtKB">
        <authorList>
            <consortium name="EnsemblMetazoa"/>
        </authorList>
    </citation>
    <scope>IDENTIFICATION</scope>
</reference>
<dbReference type="EMBL" id="WVUK01000055">
    <property type="protein sequence ID" value="KAF7493716.1"/>
    <property type="molecule type" value="Genomic_DNA"/>
</dbReference>
<accession>A0A834RDR4</accession>